<evidence type="ECO:0000313" key="3">
    <source>
        <dbReference type="Proteomes" id="UP000292702"/>
    </source>
</evidence>
<protein>
    <recommendedName>
        <fullName evidence="4">Secreted protein</fullName>
    </recommendedName>
</protein>
<reference evidence="2 3" key="1">
    <citation type="submission" date="2018-11" db="EMBL/GenBank/DDBJ databases">
        <title>Genome assembly of Steccherinum ochraceum LE-BIN_3174, the white-rot fungus of the Steccherinaceae family (The Residual Polyporoid clade, Polyporales, Basidiomycota).</title>
        <authorList>
            <person name="Fedorova T.V."/>
            <person name="Glazunova O.A."/>
            <person name="Landesman E.O."/>
            <person name="Moiseenko K.V."/>
            <person name="Psurtseva N.V."/>
            <person name="Savinova O.S."/>
            <person name="Shakhova N.V."/>
            <person name="Tyazhelova T.V."/>
            <person name="Vasina D.V."/>
        </authorList>
    </citation>
    <scope>NUCLEOTIDE SEQUENCE [LARGE SCALE GENOMIC DNA]</scope>
    <source>
        <strain evidence="2 3">LE-BIN_3174</strain>
    </source>
</reference>
<accession>A0A4V2MVM6</accession>
<dbReference type="AlphaFoldDB" id="A0A4V2MVM6"/>
<name>A0A4V2MVM6_9APHY</name>
<feature type="chain" id="PRO_5020309930" description="Secreted protein" evidence="1">
    <location>
        <begin position="21"/>
        <end position="160"/>
    </location>
</feature>
<comment type="caution">
    <text evidence="2">The sequence shown here is derived from an EMBL/GenBank/DDBJ whole genome shotgun (WGS) entry which is preliminary data.</text>
</comment>
<evidence type="ECO:0000256" key="1">
    <source>
        <dbReference type="SAM" id="SignalP"/>
    </source>
</evidence>
<sequence>MQHNFTIFASFILLMTTVIAFPLALGDPAGAKNVKRASELPSSTSEAVRARTEYFGGEDTIQRRSDFSPATGGFVHAPHIFEDKRDADNSNYWQPQLRARSTPEDGSLVLRREISPDGCSCSDGVCTCWNKRAEEDVVDSGPFTPLAYAPTSTPIAGVLA</sequence>
<proteinExistence type="predicted"/>
<gene>
    <name evidence="2" type="ORF">EIP91_005989</name>
</gene>
<evidence type="ECO:0000313" key="2">
    <source>
        <dbReference type="EMBL" id="TCD63117.1"/>
    </source>
</evidence>
<keyword evidence="1" id="KW-0732">Signal</keyword>
<keyword evidence="3" id="KW-1185">Reference proteome</keyword>
<evidence type="ECO:0008006" key="4">
    <source>
        <dbReference type="Google" id="ProtNLM"/>
    </source>
</evidence>
<feature type="signal peptide" evidence="1">
    <location>
        <begin position="1"/>
        <end position="20"/>
    </location>
</feature>
<organism evidence="2 3">
    <name type="scientific">Steccherinum ochraceum</name>
    <dbReference type="NCBI Taxonomy" id="92696"/>
    <lineage>
        <taxon>Eukaryota</taxon>
        <taxon>Fungi</taxon>
        <taxon>Dikarya</taxon>
        <taxon>Basidiomycota</taxon>
        <taxon>Agaricomycotina</taxon>
        <taxon>Agaricomycetes</taxon>
        <taxon>Polyporales</taxon>
        <taxon>Steccherinaceae</taxon>
        <taxon>Steccherinum</taxon>
    </lineage>
</organism>
<dbReference type="EMBL" id="RWJN01000321">
    <property type="protein sequence ID" value="TCD63117.1"/>
    <property type="molecule type" value="Genomic_DNA"/>
</dbReference>
<dbReference type="Proteomes" id="UP000292702">
    <property type="component" value="Unassembled WGS sequence"/>
</dbReference>